<sequence length="223" mass="24542">MGKSRLLTTMTTRNLSAIDRLLAEADSMLRSLSRRGASAARPSPAEGHSDADLTPEEQRHAAGLMRVNHTGEVCAQALYQGQALTARTAGTRDEMLDAAQEEIDHLVWCEERLQELNARPSALNPLFYGASLAMGAAAGAISDKMSLGFVHATEERVASHLRHHLKILPRQDRKSQLILQKMLEDEERHGANALKAGGEEFPRPIKDVMSALSQLMTRSTYYL</sequence>
<dbReference type="NCBIfam" id="NF033656">
    <property type="entry name" value="DMQ_monoox_COQ7"/>
    <property type="match status" value="1"/>
</dbReference>
<keyword evidence="7 9" id="KW-0503">Monooxygenase</keyword>
<dbReference type="InterPro" id="IPR012347">
    <property type="entry name" value="Ferritin-like"/>
</dbReference>
<comment type="similarity">
    <text evidence="9">Belongs to the COQ7 family.</text>
</comment>
<evidence type="ECO:0000256" key="5">
    <source>
        <dbReference type="ARBA" id="ARBA00023002"/>
    </source>
</evidence>
<dbReference type="GO" id="GO:0006744">
    <property type="term" value="P:ubiquinone biosynthetic process"/>
    <property type="evidence" value="ECO:0007669"/>
    <property type="project" value="UniProtKB-UniRule"/>
</dbReference>
<keyword evidence="4 9" id="KW-0479">Metal-binding</keyword>
<keyword evidence="12" id="KW-1185">Reference proteome</keyword>
<feature type="binding site" evidence="9">
    <location>
        <position position="154"/>
    </location>
    <ligand>
        <name>Fe cation</name>
        <dbReference type="ChEBI" id="CHEBI:24875"/>
        <label>2</label>
    </ligand>
</feature>
<comment type="subcellular location">
    <subcellularLocation>
        <location evidence="9">Cell membrane</location>
        <topology evidence="9">Peripheral membrane protein</topology>
    </subcellularLocation>
</comment>
<dbReference type="InterPro" id="IPR009078">
    <property type="entry name" value="Ferritin-like_SF"/>
</dbReference>
<feature type="binding site" evidence="9">
    <location>
        <position position="102"/>
    </location>
    <ligand>
        <name>Fe cation</name>
        <dbReference type="ChEBI" id="CHEBI:24875"/>
        <label>2</label>
    </ligand>
</feature>
<dbReference type="PANTHER" id="PTHR11237">
    <property type="entry name" value="COENZYME Q10 BIOSYNTHESIS PROTEIN 7"/>
    <property type="match status" value="1"/>
</dbReference>
<feature type="compositionally biased region" description="Low complexity" evidence="10">
    <location>
        <begin position="33"/>
        <end position="45"/>
    </location>
</feature>
<evidence type="ECO:0000256" key="1">
    <source>
        <dbReference type="ARBA" id="ARBA00004749"/>
    </source>
</evidence>
<evidence type="ECO:0000256" key="10">
    <source>
        <dbReference type="SAM" id="MobiDB-lite"/>
    </source>
</evidence>
<feature type="binding site" evidence="9">
    <location>
        <position position="186"/>
    </location>
    <ligand>
        <name>Fe cation</name>
        <dbReference type="ChEBI" id="CHEBI:24875"/>
        <label>2</label>
    </ligand>
</feature>
<dbReference type="InterPro" id="IPR047809">
    <property type="entry name" value="COQ7_proteobact"/>
</dbReference>
<dbReference type="Proteomes" id="UP000004699">
    <property type="component" value="Unassembled WGS sequence"/>
</dbReference>
<keyword evidence="11" id="KW-0830">Ubiquinone</keyword>
<keyword evidence="8 9" id="KW-0472">Membrane</keyword>
<evidence type="ECO:0000256" key="6">
    <source>
        <dbReference type="ARBA" id="ARBA00023004"/>
    </source>
</evidence>
<comment type="catalytic activity">
    <reaction evidence="9">
        <text>a 5-methoxy-2-methyl-3-(all-trans-polyprenyl)benzene-1,4-diol + AH2 + O2 = a 3-demethylubiquinol + A + H2O</text>
        <dbReference type="Rhea" id="RHEA:50908"/>
        <dbReference type="Rhea" id="RHEA-COMP:10859"/>
        <dbReference type="Rhea" id="RHEA-COMP:10914"/>
        <dbReference type="ChEBI" id="CHEBI:13193"/>
        <dbReference type="ChEBI" id="CHEBI:15377"/>
        <dbReference type="ChEBI" id="CHEBI:15379"/>
        <dbReference type="ChEBI" id="CHEBI:17499"/>
        <dbReference type="ChEBI" id="CHEBI:84167"/>
        <dbReference type="ChEBI" id="CHEBI:84422"/>
        <dbReference type="EC" id="1.14.99.60"/>
    </reaction>
</comment>
<feature type="binding site" evidence="9">
    <location>
        <position position="186"/>
    </location>
    <ligand>
        <name>Fe cation</name>
        <dbReference type="ChEBI" id="CHEBI:24875"/>
        <label>1</label>
    </ligand>
</feature>
<organism evidence="11 12">
    <name type="scientific">Luminiphilus syltensis NOR5-1B</name>
    <dbReference type="NCBI Taxonomy" id="565045"/>
    <lineage>
        <taxon>Bacteria</taxon>
        <taxon>Pseudomonadati</taxon>
        <taxon>Pseudomonadota</taxon>
        <taxon>Gammaproteobacteria</taxon>
        <taxon>Cellvibrionales</taxon>
        <taxon>Halieaceae</taxon>
        <taxon>Luminiphilus</taxon>
    </lineage>
</organism>
<feature type="region of interest" description="Disordered" evidence="10">
    <location>
        <begin position="33"/>
        <end position="52"/>
    </location>
</feature>
<comment type="pathway">
    <text evidence="1 9">Cofactor biosynthesis; ubiquinone biosynthesis.</text>
</comment>
<dbReference type="CDD" id="cd01042">
    <property type="entry name" value="DMQH"/>
    <property type="match status" value="1"/>
</dbReference>
<accession>B8KVZ9</accession>
<dbReference type="GO" id="GO:0005886">
    <property type="term" value="C:plasma membrane"/>
    <property type="evidence" value="ECO:0007669"/>
    <property type="project" value="UniProtKB-SubCell"/>
</dbReference>
<feature type="binding site" evidence="9">
    <location>
        <position position="105"/>
    </location>
    <ligand>
        <name>Fe cation</name>
        <dbReference type="ChEBI" id="CHEBI:24875"/>
        <label>1</label>
    </ligand>
</feature>
<evidence type="ECO:0000313" key="11">
    <source>
        <dbReference type="EMBL" id="EED35924.1"/>
    </source>
</evidence>
<evidence type="ECO:0000256" key="2">
    <source>
        <dbReference type="ARBA" id="ARBA00022475"/>
    </source>
</evidence>
<dbReference type="UniPathway" id="UPA00232"/>
<dbReference type="Gene3D" id="1.20.1260.10">
    <property type="match status" value="1"/>
</dbReference>
<dbReference type="GO" id="GO:0046872">
    <property type="term" value="F:metal ion binding"/>
    <property type="evidence" value="ECO:0007669"/>
    <property type="project" value="UniProtKB-KW"/>
</dbReference>
<keyword evidence="5 9" id="KW-0560">Oxidoreductase</keyword>
<keyword evidence="6 9" id="KW-0408">Iron</keyword>
<name>B8KVZ9_9GAMM</name>
<dbReference type="eggNOG" id="COG2941">
    <property type="taxonomic scope" value="Bacteria"/>
</dbReference>
<proteinExistence type="inferred from homology"/>
<evidence type="ECO:0000256" key="3">
    <source>
        <dbReference type="ARBA" id="ARBA00022688"/>
    </source>
</evidence>
<dbReference type="AlphaFoldDB" id="B8KVZ9"/>
<evidence type="ECO:0000256" key="9">
    <source>
        <dbReference type="HAMAP-Rule" id="MF_01658"/>
    </source>
</evidence>
<dbReference type="PANTHER" id="PTHR11237:SF4">
    <property type="entry name" value="5-DEMETHOXYUBIQUINONE HYDROXYLASE, MITOCHONDRIAL"/>
    <property type="match status" value="1"/>
</dbReference>
<evidence type="ECO:0000256" key="7">
    <source>
        <dbReference type="ARBA" id="ARBA00023033"/>
    </source>
</evidence>
<feature type="binding site" evidence="9">
    <location>
        <position position="102"/>
    </location>
    <ligand>
        <name>Fe cation</name>
        <dbReference type="ChEBI" id="CHEBI:24875"/>
        <label>1</label>
    </ligand>
</feature>
<gene>
    <name evidence="9" type="primary">coq7</name>
    <name evidence="11" type="ORF">NOR51B_1872</name>
</gene>
<reference evidence="12" key="1">
    <citation type="journal article" date="2013" name="BMC Microbiol.">
        <title>Taxonomy and evolution of bacteriochlorophyll a-containing members of the OM60/NOR5 clade of marine gammaproteobacteria: description of Luminiphilus syltensis gen. nov., sp. nov., reclassification of Haliea rubra as Pseudohaliea rubra gen. nov., comb. nov., and emendation of Chromatocurvus halotolerans.</title>
        <authorList>
            <person name="Spring S."/>
            <person name="Riedel T."/>
            <person name="Sproer C."/>
            <person name="Yan S."/>
            <person name="Harder J."/>
            <person name="Fuchs B.M."/>
        </authorList>
    </citation>
    <scope>NUCLEOTIDE SEQUENCE [LARGE SCALE GENOMIC DNA]</scope>
    <source>
        <strain evidence="12">NOR51-B</strain>
    </source>
</reference>
<dbReference type="InterPro" id="IPR011566">
    <property type="entry name" value="Ubq_synth_Coq7"/>
</dbReference>
<dbReference type="HAMAP" id="MF_01658">
    <property type="entry name" value="COQ7"/>
    <property type="match status" value="1"/>
</dbReference>
<dbReference type="HOGENOM" id="CLU_088601_0_0_6"/>
<evidence type="ECO:0000313" key="12">
    <source>
        <dbReference type="Proteomes" id="UP000004699"/>
    </source>
</evidence>
<evidence type="ECO:0000256" key="8">
    <source>
        <dbReference type="ARBA" id="ARBA00023136"/>
    </source>
</evidence>
<dbReference type="SUPFAM" id="SSF47240">
    <property type="entry name" value="Ferritin-like"/>
    <property type="match status" value="1"/>
</dbReference>
<dbReference type="GO" id="GO:0008682">
    <property type="term" value="F:3-demethoxyubiquinol 3-hydroxylase activity"/>
    <property type="evidence" value="ECO:0007669"/>
    <property type="project" value="UniProtKB-EC"/>
</dbReference>
<evidence type="ECO:0000256" key="4">
    <source>
        <dbReference type="ARBA" id="ARBA00022723"/>
    </source>
</evidence>
<dbReference type="EC" id="1.14.99.60" evidence="9"/>
<dbReference type="EMBL" id="DS999411">
    <property type="protein sequence ID" value="EED35924.1"/>
    <property type="molecule type" value="Genomic_DNA"/>
</dbReference>
<feature type="binding site" evidence="9">
    <location>
        <position position="72"/>
    </location>
    <ligand>
        <name>Fe cation</name>
        <dbReference type="ChEBI" id="CHEBI:24875"/>
        <label>1</label>
    </ligand>
</feature>
<keyword evidence="3 9" id="KW-0831">Ubiquinone biosynthesis</keyword>
<dbReference type="Pfam" id="PF03232">
    <property type="entry name" value="COQ7"/>
    <property type="match status" value="1"/>
</dbReference>
<keyword evidence="2 9" id="KW-1003">Cell membrane</keyword>
<comment type="function">
    <text evidence="9">Catalyzes the hydroxylation of 2-nonaprenyl-3-methyl-6-methoxy-1,4-benzoquinol during ubiquinone biosynthesis.</text>
</comment>
<comment type="cofactor">
    <cofactor evidence="9">
        <name>Fe cation</name>
        <dbReference type="ChEBI" id="CHEBI:24875"/>
    </cofactor>
    <text evidence="9">Binds 2 iron ions per subunit.</text>
</comment>
<protein>
    <recommendedName>
        <fullName evidence="9">3-demethoxyubiquinol 3-hydroxylase</fullName>
        <shortName evidence="9">DMQ hydroxylase</shortName>
        <ecNumber evidence="9">1.14.99.60</ecNumber>
    </recommendedName>
    <alternativeName>
        <fullName evidence="9">2-nonaprenyl-3-methyl-6-methoxy-1,4-benzoquinol hydroxylase</fullName>
    </alternativeName>
</protein>
<dbReference type="STRING" id="565045.NOR51B_1872"/>
<feature type="binding site" evidence="9">
    <location>
        <position position="189"/>
    </location>
    <ligand>
        <name>Fe cation</name>
        <dbReference type="ChEBI" id="CHEBI:24875"/>
        <label>2</label>
    </ligand>
</feature>